<dbReference type="PROSITE" id="PS00211">
    <property type="entry name" value="ABC_TRANSPORTER_1"/>
    <property type="match status" value="1"/>
</dbReference>
<dbReference type="GO" id="GO:0016887">
    <property type="term" value="F:ATP hydrolysis activity"/>
    <property type="evidence" value="ECO:0007669"/>
    <property type="project" value="InterPro"/>
</dbReference>
<dbReference type="Gene3D" id="3.40.50.300">
    <property type="entry name" value="P-loop containing nucleotide triphosphate hydrolases"/>
    <property type="match status" value="1"/>
</dbReference>
<protein>
    <submittedName>
        <fullName evidence="7">ABC transporter ATP-binding protein</fullName>
    </submittedName>
</protein>
<comment type="similarity">
    <text evidence="2">Belongs to the ABC transporter superfamily. Nitrate/nitrite/cyanate uptake transporter (NitT) (TC 3.A.1.16) family.</text>
</comment>
<dbReference type="InterPro" id="IPR003439">
    <property type="entry name" value="ABC_transporter-like_ATP-bd"/>
</dbReference>
<dbReference type="PANTHER" id="PTHR42788">
    <property type="entry name" value="TAURINE IMPORT ATP-BINDING PROTEIN-RELATED"/>
    <property type="match status" value="1"/>
</dbReference>
<feature type="domain" description="ABC transporter" evidence="6">
    <location>
        <begin position="12"/>
        <end position="251"/>
    </location>
</feature>
<keyword evidence="8" id="KW-1185">Reference proteome</keyword>
<evidence type="ECO:0000256" key="1">
    <source>
        <dbReference type="ARBA" id="ARBA00004417"/>
    </source>
</evidence>
<dbReference type="SMART" id="SM00382">
    <property type="entry name" value="AAA"/>
    <property type="match status" value="1"/>
</dbReference>
<dbReference type="GO" id="GO:0005886">
    <property type="term" value="C:plasma membrane"/>
    <property type="evidence" value="ECO:0007669"/>
    <property type="project" value="UniProtKB-SubCell"/>
</dbReference>
<name>A0A928VS56_9CYAN</name>
<evidence type="ECO:0000313" key="8">
    <source>
        <dbReference type="Proteomes" id="UP000621799"/>
    </source>
</evidence>
<dbReference type="PANTHER" id="PTHR42788:SF20">
    <property type="entry name" value="ABC TRANSPORTER ATP-BINDING PROTEIN"/>
    <property type="match status" value="1"/>
</dbReference>
<keyword evidence="3" id="KW-0813">Transport</keyword>
<dbReference type="InterPro" id="IPR027417">
    <property type="entry name" value="P-loop_NTPase"/>
</dbReference>
<reference evidence="7" key="1">
    <citation type="submission" date="2020-10" db="EMBL/GenBank/DDBJ databases">
        <authorList>
            <person name="Castelo-Branco R."/>
            <person name="Eusebio N."/>
            <person name="Adriana R."/>
            <person name="Vieira A."/>
            <person name="Brugerolle De Fraissinette N."/>
            <person name="Rezende De Castro R."/>
            <person name="Schneider M.P."/>
            <person name="Vasconcelos V."/>
            <person name="Leao P.N."/>
        </authorList>
    </citation>
    <scope>NUCLEOTIDE SEQUENCE</scope>
    <source>
        <strain evidence="7">LEGE 11467</strain>
    </source>
</reference>
<dbReference type="Pfam" id="PF00005">
    <property type="entry name" value="ABC_tran"/>
    <property type="match status" value="1"/>
</dbReference>
<dbReference type="AlphaFoldDB" id="A0A928VS56"/>
<dbReference type="CDD" id="cd03293">
    <property type="entry name" value="ABC_NrtD_SsuB_transporters"/>
    <property type="match status" value="1"/>
</dbReference>
<proteinExistence type="inferred from homology"/>
<comment type="caution">
    <text evidence="7">The sequence shown here is derived from an EMBL/GenBank/DDBJ whole genome shotgun (WGS) entry which is preliminary data.</text>
</comment>
<accession>A0A928VS56</accession>
<dbReference type="RefSeq" id="WP_264319655.1">
    <property type="nucleotide sequence ID" value="NZ_JADEXN010000008.1"/>
</dbReference>
<keyword evidence="5 7" id="KW-0067">ATP-binding</keyword>
<evidence type="ECO:0000256" key="5">
    <source>
        <dbReference type="ARBA" id="ARBA00022840"/>
    </source>
</evidence>
<evidence type="ECO:0000256" key="2">
    <source>
        <dbReference type="ARBA" id="ARBA00009440"/>
    </source>
</evidence>
<gene>
    <name evidence="7" type="ORF">IQ235_01110</name>
</gene>
<organism evidence="7 8">
    <name type="scientific">Zarconia navalis LEGE 11467</name>
    <dbReference type="NCBI Taxonomy" id="1828826"/>
    <lineage>
        <taxon>Bacteria</taxon>
        <taxon>Bacillati</taxon>
        <taxon>Cyanobacteriota</taxon>
        <taxon>Cyanophyceae</taxon>
        <taxon>Oscillatoriophycideae</taxon>
        <taxon>Oscillatoriales</taxon>
        <taxon>Oscillatoriales incertae sedis</taxon>
        <taxon>Zarconia</taxon>
        <taxon>Zarconia navalis</taxon>
    </lineage>
</organism>
<dbReference type="SUPFAM" id="SSF52540">
    <property type="entry name" value="P-loop containing nucleoside triphosphate hydrolases"/>
    <property type="match status" value="1"/>
</dbReference>
<evidence type="ECO:0000256" key="4">
    <source>
        <dbReference type="ARBA" id="ARBA00022741"/>
    </source>
</evidence>
<evidence type="ECO:0000313" key="7">
    <source>
        <dbReference type="EMBL" id="MBE9039394.1"/>
    </source>
</evidence>
<sequence>MSEEMICETLFLKSNQVSHFYENSSGNCTQALQDVSIEMQSGEILAIVGASGCGKSTLLRILAGLVQPTEGNVTIEGISPLKYQRSQKISFAFQKPLLFPWRTTIQNIMLPMEIVSRSITLSEASKDYDRALYLIKTLGLSGFENCYPHQLSGGMLQRAAIARALMTEPKLLLLDEPFSALDEITRENLWIDFSRIWRTQNLSVVLVTHSTQEAVFLSDRVCVMSHRPGTIQAVLPIDLPSFRDRETMMKSKFLELCEKVKNYLS</sequence>
<dbReference type="GO" id="GO:0005524">
    <property type="term" value="F:ATP binding"/>
    <property type="evidence" value="ECO:0007669"/>
    <property type="project" value="UniProtKB-KW"/>
</dbReference>
<dbReference type="EMBL" id="JADEXN010000008">
    <property type="protein sequence ID" value="MBE9039394.1"/>
    <property type="molecule type" value="Genomic_DNA"/>
</dbReference>
<keyword evidence="4" id="KW-0547">Nucleotide-binding</keyword>
<comment type="subcellular location">
    <subcellularLocation>
        <location evidence="1">Cell inner membrane</location>
        <topology evidence="1">Peripheral membrane protein</topology>
    </subcellularLocation>
</comment>
<dbReference type="InterPro" id="IPR017871">
    <property type="entry name" value="ABC_transporter-like_CS"/>
</dbReference>
<dbReference type="PROSITE" id="PS50893">
    <property type="entry name" value="ABC_TRANSPORTER_2"/>
    <property type="match status" value="1"/>
</dbReference>
<dbReference type="Proteomes" id="UP000621799">
    <property type="component" value="Unassembled WGS sequence"/>
</dbReference>
<evidence type="ECO:0000256" key="3">
    <source>
        <dbReference type="ARBA" id="ARBA00022448"/>
    </source>
</evidence>
<evidence type="ECO:0000259" key="6">
    <source>
        <dbReference type="PROSITE" id="PS50893"/>
    </source>
</evidence>
<dbReference type="InterPro" id="IPR050166">
    <property type="entry name" value="ABC_transporter_ATP-bind"/>
</dbReference>
<dbReference type="InterPro" id="IPR003593">
    <property type="entry name" value="AAA+_ATPase"/>
</dbReference>